<evidence type="ECO:0000313" key="2">
    <source>
        <dbReference type="Proteomes" id="UP000887013"/>
    </source>
</evidence>
<evidence type="ECO:0000313" key="1">
    <source>
        <dbReference type="EMBL" id="GFT18787.1"/>
    </source>
</evidence>
<dbReference type="EMBL" id="BMAW01058946">
    <property type="protein sequence ID" value="GFT18787.1"/>
    <property type="molecule type" value="Genomic_DNA"/>
</dbReference>
<comment type="caution">
    <text evidence="1">The sequence shown here is derived from an EMBL/GenBank/DDBJ whole genome shotgun (WGS) entry which is preliminary data.</text>
</comment>
<proteinExistence type="predicted"/>
<reference evidence="1" key="1">
    <citation type="submission" date="2020-08" db="EMBL/GenBank/DDBJ databases">
        <title>Multicomponent nature underlies the extraordinary mechanical properties of spider dragline silk.</title>
        <authorList>
            <person name="Kono N."/>
            <person name="Nakamura H."/>
            <person name="Mori M."/>
            <person name="Yoshida Y."/>
            <person name="Ohtoshi R."/>
            <person name="Malay A.D."/>
            <person name="Moran D.A.P."/>
            <person name="Tomita M."/>
            <person name="Numata K."/>
            <person name="Arakawa K."/>
        </authorList>
    </citation>
    <scope>NUCLEOTIDE SEQUENCE</scope>
</reference>
<dbReference type="OrthoDB" id="6429968at2759"/>
<gene>
    <name evidence="1" type="primary">AVEN_11647_1</name>
    <name evidence="1" type="ORF">NPIL_590991</name>
</gene>
<sequence>MNDVQSKKCDSGMDVQVLKNNSELAISFILKCCIYPYRVEFSFSDYREGIQITAINTKDVYAMHFKGRYAAIGRMFSAVSCSLPQPPTKFAPSNKRLINAV</sequence>
<protein>
    <submittedName>
        <fullName evidence="1">Uncharacterized protein</fullName>
    </submittedName>
</protein>
<dbReference type="AlphaFoldDB" id="A0A8X6TKV7"/>
<accession>A0A8X6TKV7</accession>
<organism evidence="1 2">
    <name type="scientific">Nephila pilipes</name>
    <name type="common">Giant wood spider</name>
    <name type="synonym">Nephila maculata</name>
    <dbReference type="NCBI Taxonomy" id="299642"/>
    <lineage>
        <taxon>Eukaryota</taxon>
        <taxon>Metazoa</taxon>
        <taxon>Ecdysozoa</taxon>
        <taxon>Arthropoda</taxon>
        <taxon>Chelicerata</taxon>
        <taxon>Arachnida</taxon>
        <taxon>Araneae</taxon>
        <taxon>Araneomorphae</taxon>
        <taxon>Entelegynae</taxon>
        <taxon>Araneoidea</taxon>
        <taxon>Nephilidae</taxon>
        <taxon>Nephila</taxon>
    </lineage>
</organism>
<dbReference type="Proteomes" id="UP000887013">
    <property type="component" value="Unassembled WGS sequence"/>
</dbReference>
<keyword evidence="2" id="KW-1185">Reference proteome</keyword>
<name>A0A8X6TKV7_NEPPI</name>